<dbReference type="PANTHER" id="PTHR11895:SF169">
    <property type="entry name" value="GLUTAMYL-TRNA(GLN) AMIDOTRANSFERASE"/>
    <property type="match status" value="1"/>
</dbReference>
<reference evidence="4" key="1">
    <citation type="journal article" date="2019" name="Int. J. Syst. Evol. Microbiol.">
        <title>The Global Catalogue of Microorganisms (GCM) 10K type strain sequencing project: providing services to taxonomists for standard genome sequencing and annotation.</title>
        <authorList>
            <consortium name="The Broad Institute Genomics Platform"/>
            <consortium name="The Broad Institute Genome Sequencing Center for Infectious Disease"/>
            <person name="Wu L."/>
            <person name="Ma J."/>
        </authorList>
    </citation>
    <scope>NUCLEOTIDE SEQUENCE [LARGE SCALE GENOMIC DNA]</scope>
    <source>
        <strain evidence="4">JCM 16545</strain>
    </source>
</reference>
<accession>A0ABW5DYY2</accession>
<keyword evidence="3" id="KW-0378">Hydrolase</keyword>
<dbReference type="InterPro" id="IPR053844">
    <property type="entry name" value="AH_C"/>
</dbReference>
<dbReference type="Gene3D" id="3.90.1300.10">
    <property type="entry name" value="Amidase signature (AS) domain"/>
    <property type="match status" value="1"/>
</dbReference>
<dbReference type="NCBIfam" id="TIGR02713">
    <property type="entry name" value="allophanate_hyd"/>
    <property type="match status" value="1"/>
</dbReference>
<evidence type="ECO:0000313" key="3">
    <source>
        <dbReference type="EMBL" id="MFD2275537.1"/>
    </source>
</evidence>
<dbReference type="InterPro" id="IPR014085">
    <property type="entry name" value="Allophanate_hydrolase"/>
</dbReference>
<dbReference type="Gene3D" id="3.10.490.10">
    <property type="entry name" value="Gamma-glutamyl cyclotransferase-like"/>
    <property type="match status" value="1"/>
</dbReference>
<dbReference type="Pfam" id="PF21986">
    <property type="entry name" value="AH_C"/>
    <property type="match status" value="1"/>
</dbReference>
<dbReference type="EMBL" id="JBHUJC010000010">
    <property type="protein sequence ID" value="MFD2275537.1"/>
    <property type="molecule type" value="Genomic_DNA"/>
</dbReference>
<dbReference type="InterPro" id="IPR000120">
    <property type="entry name" value="Amidase"/>
</dbReference>
<sequence length="600" mass="64748">MTTLPDLTISSLSTAYQAGELTPSSLVKLLHAKLTALEPSAVWIHLLSESELLDYARELETKDPADLPLYGVPFAIKDNIDLADAPTTAACPDFKYFAKESAFVVEQLIAAGAIPIGKTNLDQFATGLVGVRSPYGVPENACVPEYIPGGSSSGSAIAVAKGLVSFSLGTDTAGSGRVPASLNNIVGHKPTKGLLSCTGVIPACKSLDCVSIFANNAVDAQKVYDVASKFDPADPYAVENKLLPEAAPLGALGSTFRFGVPHASQLDFFGNEEAELLFFNTVRKLEAMGGEKHTIDFSPFLDAALLLYEGPWVAERYVAIEDIIQKNPEILHPVTRSIIAGGENLTAADAFKAEYKLKSLKRIADETIARVDFILTPTIGTCYTREEVEANPVELNSNLGYYTNFMNLLDFSATAFPAGFYKNKMPFGVTAFAPAFHDAKLLDLATKFMEDAPCISHDCSEVPAGWNPIVVCGAHLEGLALNWQLTTRNAKLWKKTQTAPLYQFFALPPVGDNIPPRPGVLRLAEDNEDAIAIEVEVWLIPTDKFGSFVANIPAPLGIGKVKLKDGKDYPGFICEPYVLKDPINGAKNISHLADWRKFIS</sequence>
<dbReference type="RefSeq" id="WP_377092765.1">
    <property type="nucleotide sequence ID" value="NZ_JBHSJM010000001.1"/>
</dbReference>
<gene>
    <name evidence="3" type="primary">atzF</name>
    <name evidence="3" type="ORF">ACFSQZ_03555</name>
</gene>
<dbReference type="Gene3D" id="1.20.58.1700">
    <property type="match status" value="1"/>
</dbReference>
<evidence type="ECO:0000313" key="4">
    <source>
        <dbReference type="Proteomes" id="UP001597297"/>
    </source>
</evidence>
<protein>
    <submittedName>
        <fullName evidence="3">Allophanate hydrolase</fullName>
        <ecNumber evidence="3">3.5.1.54</ecNumber>
    </submittedName>
</protein>
<dbReference type="Proteomes" id="UP001597297">
    <property type="component" value="Unassembled WGS sequence"/>
</dbReference>
<dbReference type="InterPro" id="IPR036928">
    <property type="entry name" value="AS_sf"/>
</dbReference>
<dbReference type="GO" id="GO:0004039">
    <property type="term" value="F:allophanate hydrolase activity"/>
    <property type="evidence" value="ECO:0007669"/>
    <property type="project" value="UniProtKB-EC"/>
</dbReference>
<organism evidence="3 4">
    <name type="scientific">Rubritalea spongiae</name>
    <dbReference type="NCBI Taxonomy" id="430797"/>
    <lineage>
        <taxon>Bacteria</taxon>
        <taxon>Pseudomonadati</taxon>
        <taxon>Verrucomicrobiota</taxon>
        <taxon>Verrucomicrobiia</taxon>
        <taxon>Verrucomicrobiales</taxon>
        <taxon>Rubritaleaceae</taxon>
        <taxon>Rubritalea</taxon>
    </lineage>
</organism>
<dbReference type="Pfam" id="PF01425">
    <property type="entry name" value="Amidase"/>
    <property type="match status" value="1"/>
</dbReference>
<evidence type="ECO:0000259" key="1">
    <source>
        <dbReference type="Pfam" id="PF01425"/>
    </source>
</evidence>
<dbReference type="SUPFAM" id="SSF75304">
    <property type="entry name" value="Amidase signature (AS) enzymes"/>
    <property type="match status" value="1"/>
</dbReference>
<feature type="domain" description="Allophanate hydrolase C-terminal" evidence="2">
    <location>
        <begin position="469"/>
        <end position="599"/>
    </location>
</feature>
<proteinExistence type="predicted"/>
<dbReference type="NCBIfam" id="NF006043">
    <property type="entry name" value="PRK08186.1"/>
    <property type="match status" value="1"/>
</dbReference>
<dbReference type="EC" id="3.5.1.54" evidence="3"/>
<keyword evidence="4" id="KW-1185">Reference proteome</keyword>
<name>A0ABW5DYY2_9BACT</name>
<dbReference type="InterPro" id="IPR023631">
    <property type="entry name" value="Amidase_dom"/>
</dbReference>
<dbReference type="PANTHER" id="PTHR11895">
    <property type="entry name" value="TRANSAMIDASE"/>
    <property type="match status" value="1"/>
</dbReference>
<comment type="caution">
    <text evidence="3">The sequence shown here is derived from an EMBL/GenBank/DDBJ whole genome shotgun (WGS) entry which is preliminary data.</text>
</comment>
<evidence type="ECO:0000259" key="2">
    <source>
        <dbReference type="Pfam" id="PF21986"/>
    </source>
</evidence>
<feature type="domain" description="Amidase" evidence="1">
    <location>
        <begin position="32"/>
        <end position="442"/>
    </location>
</feature>